<dbReference type="SUPFAM" id="SSF81383">
    <property type="entry name" value="F-box domain"/>
    <property type="match status" value="1"/>
</dbReference>
<feature type="domain" description="F-box" evidence="1">
    <location>
        <begin position="1"/>
        <end position="46"/>
    </location>
</feature>
<dbReference type="Proteomes" id="UP000504637">
    <property type="component" value="Unplaced"/>
</dbReference>
<dbReference type="RefSeq" id="XP_033458303.1">
    <property type="nucleotide sequence ID" value="XM_033603314.1"/>
</dbReference>
<accession>A0A6J3M2V5</accession>
<dbReference type="GeneID" id="54361114"/>
<reference evidence="3" key="1">
    <citation type="submission" date="2020-01" db="EMBL/GenBank/DDBJ databases">
        <authorList>
            <consortium name="DOE Joint Genome Institute"/>
            <person name="Haridas S."/>
            <person name="Albert R."/>
            <person name="Binder M."/>
            <person name="Bloem J."/>
            <person name="Labutti K."/>
            <person name="Salamov A."/>
            <person name="Andreopoulos B."/>
            <person name="Baker S.E."/>
            <person name="Barry K."/>
            <person name="Bills G."/>
            <person name="Bluhm B.H."/>
            <person name="Cannon C."/>
            <person name="Castanera R."/>
            <person name="Culley D.E."/>
            <person name="Daum C."/>
            <person name="Ezra D."/>
            <person name="Gonzalez J.B."/>
            <person name="Henrissat B."/>
            <person name="Kuo A."/>
            <person name="Liang C."/>
            <person name="Lipzen A."/>
            <person name="Lutzoni F."/>
            <person name="Magnuson J."/>
            <person name="Mondo S."/>
            <person name="Nolan M."/>
            <person name="Ohm R."/>
            <person name="Pangilinan J."/>
            <person name="Park H.-J."/>
            <person name="Ramirez L."/>
            <person name="Alfaro M."/>
            <person name="Sun H."/>
            <person name="Tritt A."/>
            <person name="Yoshinaga Y."/>
            <person name="Zwiers L.-H."/>
            <person name="Turgeon B.G."/>
            <person name="Goodwin S.B."/>
            <person name="Spatafora J.W."/>
            <person name="Crous P.W."/>
            <person name="Grigoriev I.V."/>
        </authorList>
    </citation>
    <scope>NUCLEOTIDE SEQUENCE</scope>
    <source>
        <strain evidence="3">CBS 342.82</strain>
    </source>
</reference>
<evidence type="ECO:0000313" key="2">
    <source>
        <dbReference type="Proteomes" id="UP000504637"/>
    </source>
</evidence>
<name>A0A6J3M2V5_9PEZI</name>
<reference evidence="3" key="2">
    <citation type="submission" date="2020-04" db="EMBL/GenBank/DDBJ databases">
        <authorList>
            <consortium name="NCBI Genome Project"/>
        </authorList>
    </citation>
    <scope>NUCLEOTIDE SEQUENCE</scope>
    <source>
        <strain evidence="3">CBS 342.82</strain>
    </source>
</reference>
<reference evidence="3" key="3">
    <citation type="submission" date="2025-08" db="UniProtKB">
        <authorList>
            <consortium name="RefSeq"/>
        </authorList>
    </citation>
    <scope>IDENTIFICATION</scope>
    <source>
        <strain evidence="3">CBS 342.82</strain>
    </source>
</reference>
<proteinExistence type="predicted"/>
<evidence type="ECO:0000313" key="3">
    <source>
        <dbReference type="RefSeq" id="XP_033458303.1"/>
    </source>
</evidence>
<dbReference type="OrthoDB" id="3945550at2759"/>
<dbReference type="InterPro" id="IPR001810">
    <property type="entry name" value="F-box_dom"/>
</dbReference>
<gene>
    <name evidence="3" type="ORF">K489DRAFT_372183</name>
</gene>
<organism evidence="3">
    <name type="scientific">Dissoconium aciculare CBS 342.82</name>
    <dbReference type="NCBI Taxonomy" id="1314786"/>
    <lineage>
        <taxon>Eukaryota</taxon>
        <taxon>Fungi</taxon>
        <taxon>Dikarya</taxon>
        <taxon>Ascomycota</taxon>
        <taxon>Pezizomycotina</taxon>
        <taxon>Dothideomycetes</taxon>
        <taxon>Dothideomycetidae</taxon>
        <taxon>Mycosphaerellales</taxon>
        <taxon>Dissoconiaceae</taxon>
        <taxon>Dissoconium</taxon>
    </lineage>
</organism>
<keyword evidence="2" id="KW-1185">Reference proteome</keyword>
<dbReference type="InterPro" id="IPR036047">
    <property type="entry name" value="F-box-like_dom_sf"/>
</dbReference>
<dbReference type="PROSITE" id="PS50181">
    <property type="entry name" value="FBOX"/>
    <property type="match status" value="1"/>
</dbReference>
<evidence type="ECO:0000259" key="1">
    <source>
        <dbReference type="PROSITE" id="PS50181"/>
    </source>
</evidence>
<dbReference type="AlphaFoldDB" id="A0A6J3M2V5"/>
<protein>
    <recommendedName>
        <fullName evidence="1">F-box domain-containing protein</fullName>
    </recommendedName>
</protein>
<dbReference type="Pfam" id="PF12937">
    <property type="entry name" value="F-box-like"/>
    <property type="match status" value="1"/>
</dbReference>
<sequence length="616" mass="70594">MERLPTEISLEIVNYLSDTHMSSLRSFSLVNSRFHKLATSGLFRTLYILCDSTLDLSEDVQTAGKILAKYDCASVVKTLFVEDFWRAEYKPVRYHWETSDPYCGSIAEDCHKKTVDGRDYQWARLPEPADEAAFWESFAVLLDSLPALKDVIFDAYAQFPLCALEVLHRRSPHCRLHMPKFRLRSLSEAKVDPRELTLMTSPCLFSITAHITDNFNQSSYDFNWDAVFEMAEGATPNLEHVRLVEYDTIPLSWEWDPNAFRKRRGVPARQARFCNSPVDRAKASKLRGLGFTGPLRDLKPRLCGVMKTRRLHALEIAVLCQSDLDFLAELSSFEELEFITRLKFRINSQPGASINLALERFLGHLPNLNYLEVPSFHDGPKYPAPALKIRGCVLQELDVGCHTLDADAVLMLQEDLPQLRSICFRMIRSLSLPPETDIYTALSTFPNLRNAALTLSPLQRSVVPLQLWDNGRSLGSKLDREDIFDARDLSNMAVDAELTRQIWNEVTRGKPKPAKFTLRVHCDLLGCGHLEFLFLSPHWSFCGNNRPGTNEPEVKNITPGNMTYYHKKEPKQRPGPNGRKSELDIFKILWPRKRGSSSYLDDWHSLPLRFRRDLEE</sequence>